<dbReference type="Pfam" id="PF02566">
    <property type="entry name" value="OsmC"/>
    <property type="match status" value="1"/>
</dbReference>
<dbReference type="InterPro" id="IPR003718">
    <property type="entry name" value="OsmC/Ohr_fam"/>
</dbReference>
<proteinExistence type="predicted"/>
<dbReference type="InterPro" id="IPR036102">
    <property type="entry name" value="OsmC/Ohrsf"/>
</dbReference>
<keyword evidence="2" id="KW-1185">Reference proteome</keyword>
<dbReference type="Gene3D" id="3.30.300.20">
    <property type="match status" value="1"/>
</dbReference>
<gene>
    <name evidence="1" type="ORF">D7S89_25650</name>
</gene>
<evidence type="ECO:0000313" key="2">
    <source>
        <dbReference type="Proteomes" id="UP000280434"/>
    </source>
</evidence>
<dbReference type="EMBL" id="RBZV01000019">
    <property type="protein sequence ID" value="RKP43498.1"/>
    <property type="molecule type" value="Genomic_DNA"/>
</dbReference>
<name>A0A494WY71_9BURK</name>
<sequence>MVTATRLGTPYGVEVSNGHRTVFSDTRKESKGGDAGMRPHELLESALAACVCMSLDMAAERAGVTLPEGTVEVAINRLDSETAFNVSLRFAAGLSAEQEELVQGVVRTSPVARTLGKPIQVRPAAIVTA</sequence>
<evidence type="ECO:0000313" key="1">
    <source>
        <dbReference type="EMBL" id="RKP43498.1"/>
    </source>
</evidence>
<dbReference type="InterPro" id="IPR015946">
    <property type="entry name" value="KH_dom-like_a/b"/>
</dbReference>
<protein>
    <submittedName>
        <fullName evidence="1">OsmC family peroxiredoxin</fullName>
    </submittedName>
</protein>
<dbReference type="SUPFAM" id="SSF82784">
    <property type="entry name" value="OsmC-like"/>
    <property type="match status" value="1"/>
</dbReference>
<organism evidence="1 2">
    <name type="scientific">Trinickia fusca</name>
    <dbReference type="NCBI Taxonomy" id="2419777"/>
    <lineage>
        <taxon>Bacteria</taxon>
        <taxon>Pseudomonadati</taxon>
        <taxon>Pseudomonadota</taxon>
        <taxon>Betaproteobacteria</taxon>
        <taxon>Burkholderiales</taxon>
        <taxon>Burkholderiaceae</taxon>
        <taxon>Trinickia</taxon>
    </lineage>
</organism>
<comment type="caution">
    <text evidence="1">The sequence shown here is derived from an EMBL/GenBank/DDBJ whole genome shotgun (WGS) entry which is preliminary data.</text>
</comment>
<accession>A0A494WY71</accession>
<dbReference type="OrthoDB" id="9789573at2"/>
<dbReference type="Proteomes" id="UP000280434">
    <property type="component" value="Unassembled WGS sequence"/>
</dbReference>
<reference evidence="1 2" key="1">
    <citation type="submission" date="2018-10" db="EMBL/GenBank/DDBJ databases">
        <title>Paraburkholderia sp. 7MK8-2, isolated from soil.</title>
        <authorList>
            <person name="Gao Z.-H."/>
            <person name="Qiu L.-H."/>
        </authorList>
    </citation>
    <scope>NUCLEOTIDE SEQUENCE [LARGE SCALE GENOMIC DNA]</scope>
    <source>
        <strain evidence="1 2">7MK8-2</strain>
    </source>
</reference>
<dbReference type="AlphaFoldDB" id="A0A494WY71"/>